<organism evidence="7 8">
    <name type="scientific">Bombilactobacillus mellis</name>
    <dbReference type="NCBI Taxonomy" id="1218508"/>
    <lineage>
        <taxon>Bacteria</taxon>
        <taxon>Bacillati</taxon>
        <taxon>Bacillota</taxon>
        <taxon>Bacilli</taxon>
        <taxon>Lactobacillales</taxon>
        <taxon>Lactobacillaceae</taxon>
        <taxon>Bombilactobacillus</taxon>
    </lineage>
</organism>
<dbReference type="Pfam" id="PF04069">
    <property type="entry name" value="OpuAC"/>
    <property type="match status" value="2"/>
</dbReference>
<reference evidence="7 8" key="1">
    <citation type="submission" date="2014-12" db="EMBL/GenBank/DDBJ databases">
        <title>Comparative genomics of the lactic acid bacteria isolated from the honey bee gut.</title>
        <authorList>
            <person name="Ellegaard K.M."/>
            <person name="Tamarit D."/>
            <person name="Javelind E."/>
            <person name="Olofsson T."/>
            <person name="Andersson S.G."/>
            <person name="Vasquez A."/>
        </authorList>
    </citation>
    <scope>NUCLEOTIDE SEQUENCE [LARGE SCALE GENOMIC DNA]</scope>
    <source>
        <strain evidence="7 8">Hon2</strain>
    </source>
</reference>
<accession>A0A0F4KX64</accession>
<evidence type="ECO:0000256" key="3">
    <source>
        <dbReference type="ARBA" id="ARBA00022475"/>
    </source>
</evidence>
<keyword evidence="3" id="KW-1003">Cell membrane</keyword>
<dbReference type="PROSITE" id="PS51257">
    <property type="entry name" value="PROKAR_LIPOPROTEIN"/>
    <property type="match status" value="1"/>
</dbReference>
<comment type="caution">
    <text evidence="7">The sequence shown here is derived from an EMBL/GenBank/DDBJ whole genome shotgun (WGS) entry which is preliminary data.</text>
</comment>
<dbReference type="OrthoDB" id="9787902at2"/>
<feature type="chain" id="PRO_5002471946" evidence="5">
    <location>
        <begin position="24"/>
        <end position="299"/>
    </location>
</feature>
<dbReference type="GO" id="GO:0043190">
    <property type="term" value="C:ATP-binding cassette (ABC) transporter complex"/>
    <property type="evidence" value="ECO:0007669"/>
    <property type="project" value="InterPro"/>
</dbReference>
<dbReference type="GO" id="GO:0015226">
    <property type="term" value="F:carnitine transmembrane transporter activity"/>
    <property type="evidence" value="ECO:0007669"/>
    <property type="project" value="TreeGrafter"/>
</dbReference>
<dbReference type="RefSeq" id="WP_045922136.1">
    <property type="nucleotide sequence ID" value="NZ_JAAEEA010000003.1"/>
</dbReference>
<dbReference type="PATRIC" id="fig|1218508.4.peg.240"/>
<dbReference type="Proteomes" id="UP000033695">
    <property type="component" value="Unassembled WGS sequence"/>
</dbReference>
<dbReference type="AlphaFoldDB" id="A0A0F4KX64"/>
<dbReference type="Gene3D" id="3.40.190.100">
    <property type="entry name" value="Glycine betaine-binding periplasmic protein, domain 2"/>
    <property type="match status" value="1"/>
</dbReference>
<evidence type="ECO:0000256" key="2">
    <source>
        <dbReference type="ARBA" id="ARBA00022448"/>
    </source>
</evidence>
<comment type="subcellular location">
    <subcellularLocation>
        <location evidence="1">Cell membrane</location>
    </subcellularLocation>
</comment>
<feature type="domain" description="ABC-type glycine betaine transport system substrate-binding" evidence="6">
    <location>
        <begin position="33"/>
        <end position="176"/>
    </location>
</feature>
<dbReference type="SUPFAM" id="SSF53850">
    <property type="entry name" value="Periplasmic binding protein-like II"/>
    <property type="match status" value="2"/>
</dbReference>
<evidence type="ECO:0000256" key="5">
    <source>
        <dbReference type="SAM" id="SignalP"/>
    </source>
</evidence>
<protein>
    <submittedName>
        <fullName evidence="7">Glycine/betaine/carnitine ABC transporter, substrate binding lipoprotein</fullName>
    </submittedName>
</protein>
<keyword evidence="2" id="KW-0813">Transport</keyword>
<dbReference type="Gene3D" id="3.10.105.10">
    <property type="entry name" value="Dipeptide-binding Protein, Domain 3"/>
    <property type="match status" value="1"/>
</dbReference>
<evidence type="ECO:0000259" key="6">
    <source>
        <dbReference type="Pfam" id="PF04069"/>
    </source>
</evidence>
<feature type="domain" description="ABC-type glycine betaine transport system substrate-binding" evidence="6">
    <location>
        <begin position="195"/>
        <end position="298"/>
    </location>
</feature>
<keyword evidence="8" id="KW-1185">Reference proteome</keyword>
<dbReference type="GO" id="GO:0015871">
    <property type="term" value="P:choline transport"/>
    <property type="evidence" value="ECO:0007669"/>
    <property type="project" value="TreeGrafter"/>
</dbReference>
<evidence type="ECO:0000313" key="8">
    <source>
        <dbReference type="Proteomes" id="UP000033695"/>
    </source>
</evidence>
<dbReference type="InterPro" id="IPR007210">
    <property type="entry name" value="ABC_Gly_betaine_transp_sub-bd"/>
</dbReference>
<dbReference type="STRING" id="1218508.JG29_02330"/>
<proteinExistence type="predicted"/>
<evidence type="ECO:0000256" key="1">
    <source>
        <dbReference type="ARBA" id="ARBA00004236"/>
    </source>
</evidence>
<keyword evidence="5" id="KW-0732">Signal</keyword>
<keyword evidence="7" id="KW-0449">Lipoprotein</keyword>
<dbReference type="EMBL" id="JXBZ01000002">
    <property type="protein sequence ID" value="KJY51187.1"/>
    <property type="molecule type" value="Genomic_DNA"/>
</dbReference>
<dbReference type="PANTHER" id="PTHR47737">
    <property type="entry name" value="GLYCINE BETAINE/PROLINE BETAINE TRANSPORT SYSTEM PERMEASE PROTEIN PROW"/>
    <property type="match status" value="1"/>
</dbReference>
<dbReference type="GO" id="GO:0005275">
    <property type="term" value="F:amine transmembrane transporter activity"/>
    <property type="evidence" value="ECO:0007669"/>
    <property type="project" value="TreeGrafter"/>
</dbReference>
<dbReference type="GO" id="GO:0031460">
    <property type="term" value="P:glycine betaine transport"/>
    <property type="evidence" value="ECO:0007669"/>
    <property type="project" value="TreeGrafter"/>
</dbReference>
<keyword evidence="4" id="KW-0472">Membrane</keyword>
<feature type="signal peptide" evidence="5">
    <location>
        <begin position="1"/>
        <end position="23"/>
    </location>
</feature>
<gene>
    <name evidence="7" type="ORF">JG29_02330</name>
</gene>
<dbReference type="PANTHER" id="PTHR47737:SF1">
    <property type="entry name" value="GLYCINE BETAINE_PROLINE BETAINE TRANSPORT SYSTEM PERMEASE PROTEIN PROW"/>
    <property type="match status" value="1"/>
</dbReference>
<name>A0A0F4KX64_9LACO</name>
<dbReference type="HOGENOM" id="CLU_082654_0_0_9"/>
<sequence>MKKKLLYCLTSLLILLLVGCSGAQLPQYQSDKALGPQINYTITGIEAGSGVMGRADQALTDYHLKAKKWQLMTSSTAAMISTLDKATKNHQPIVVTAWQPHWMVEKYHLKFLKDPQHVFGKGENMKSVARLGLKKDQPEIYQFLQNFHWQLADATPLMLKINRGEKTSKAIKDYIRQHPQQVKQWLKNVPQGQGKKVTLVYTPFDYEVSATNLVKQVLTDHGYKVDIRQLDVGVMWSALASGSADATVVAELPVTQGLYAHKYLHKVDIVRTNLSGAKTGLAVPKYMTNINKIEDLKNK</sequence>
<evidence type="ECO:0000256" key="4">
    <source>
        <dbReference type="ARBA" id="ARBA00023136"/>
    </source>
</evidence>
<evidence type="ECO:0000313" key="7">
    <source>
        <dbReference type="EMBL" id="KJY51187.1"/>
    </source>
</evidence>